<evidence type="ECO:0000313" key="2">
    <source>
        <dbReference type="EMBL" id="VDH97618.1"/>
    </source>
</evidence>
<dbReference type="InterPro" id="IPR000742">
    <property type="entry name" value="EGF"/>
</dbReference>
<dbReference type="PANTHER" id="PTHR16897">
    <property type="entry name" value="OS10G0105400 PROTEIN"/>
    <property type="match status" value="1"/>
</dbReference>
<accession>A0A8B6BY51</accession>
<dbReference type="PROSITE" id="PS01186">
    <property type="entry name" value="EGF_2"/>
    <property type="match status" value="1"/>
</dbReference>
<sequence length="3301" mass="368578">MIVVLGAGKHAAELAICNGRTVLNDACNEQYTSDKIIYFGGESRNRGGGSCSAPEYCTGCKDGFYQHDGRCLICPNIANCNHRRCNTPSDNHCEYCHYEIKSKLTWRGYTRHYDGEMKQCKTTRTGLIEISMIEVDVKCSPFNLFTEACSWRSDSTRCFPGSCTDEIVETCNCTSGFSGNQCDTITEEPSILYAEIKLHNPPNAIVTTPLDPSDFGPQPVRFTNKNDLNEAEIQFHGKFEASGIPPPYDPSGESHYVTDFKYGIVFGQMTLEYFRGENSTVETYSCPATVDFPIRNNYICSRTRVNDSAVSIMPFDHSDRLVFKVDVSNGGYLTYINRETSTYITTLLTGKTISRNYTVQWDYITPYYSCYHSLGINCTVPLIEQHDITEQSKLNLTTPGMYSLIFSAFDRAGNHKSTRSVFLYDNQSVVEKIPDTRIIVKESTPDTNYTWITVDTSSLTVTWAGRFMNERHDIFKWCSAIEDSSHIDEVYDDRFGQRTVDWLANVRGIVKFDINYTVSGPDVKSFEDYTNVPDILQEAKVLDVIWEDGQKIDICVKATDMVGKFTEDITTIYKDTTAPEITRLWLTYGYNTELYVHRQEDFSSLSFEWDTFDYHSGIDSVHWRLYDNYTGSDEIHGNSHVTAQGDASNMTLCEDKYQSSPRGPDCYCTLFHGCFHRHFHIQPVIVNGAGLISGNDKGVHDSDYFIEVTVVNKAMLTSVLTTKITIDTSPPQTGTVHDGLYELPDIDYQQDFHLDFHWDGFFDPESGVQYYKYIIAKDCSTKQDLISSTEVIQTYDTIASYDATEEGLYYITVIAMNSANDASSAVCSDGVTITSEKPGVKNVVLDGAQTAPRLVTDAEKNIWLLGTDLSRSFINDTSLCSSVTTMVEEIQLFPQNKNTDIDCTQIPSPVYPFLFVLPRSSKLSLSWDSSVDDQLIYDYQIGLSSTKRNSAPDILPFRSTKHHRHFTLNHPDLTEGTIFHIIIKAISKSGVEGIQSFVPVIIDTTPPILSGSQIKLKFEDGTLLANWTKTTFTDVEDPFPLQYMFALGHDAKGTDVAPYQPLQYNKKCVKTEPPTCTVIDTKLLGWSLHENHDYYLTIKVTNLAGLSTTQASAVYTHNIQLPTAGIVYDIDPGNSNHLPLKDLIDIDFSVANDMLATEWKGFYHPYLQLHYKVCIGSLKGSCDIATENNIDVSTNQFLFKNLSLSNLQKYYTTVEAFTTTGSVSKSSDGVTIINNKTGLSGITINDGPLCSDIIILNASHHVREIVPSCEIDIDYQISTTTLQSKWEVPNDFKNIVRSAYWSIDQKSTVAEVWFKFRDFSYIGSQSHVIVNELDLQPGLTYRFTIKLCADDVCFPEISSNGVTVIPSNPVAGSMNVQLDGEKMTVTFAAMYDPDTEDKTEAFDAIETYEWAISDGQYVGGLYEKWNVINNVMKINTTHIYFDIPMSGELDFSKCKQINVKGINRAGVWSVISGDIKQCNVTVLDGKTEITPRIVIDAFGESDENENNNGIGKTIYPDKDTSWTQIDVDYTPYKNVLSAVWPTLRHSSYQWAVIEIKINNAFTFYKKYTDVVISDPCSHPDMIQCGQTDKRYINVKFNQTEYLIHGRSYAICIHAPETVIQHEKWRESLDAVTSCSDGVTIDLTPPKPGNVWIGHDPQFLFQTSSSDIFVTWDSFIDVEEAGYSSHSSGVSRYLVSVGSVVGGVDIIDNKNVGLTNHVALHDLQLQNGHKYFVTVKAYDFVNRSAEIRSDPITIDTTPPELSSKSITISGRLLSNLTEIEACWEGVFYDVQSGIHYYMWGIGSLPGQDDVTPFSKTLQHCDMSLEDRSYDMIEGYPYFITVKAFNRAHLSVGKSTLAYIYDITPPSTGYVYDGRKDTSTTEKKDIDYQTDMTQLSFFWEGFNDPHSIIKYYSVHIGTCPGCNDVMTQQTVGIHTYFTLSNVNLEAGITYYSTVTACNTGNLCTSATSDGVVIDNSPPVPGVVQDGTDDHDIEYQSTRNYLSAKWFGFADAQSEIKCYVIRAGSSPGSADVYPPKMLTLSDLVLLTDLPVLLPFGRRIYLTIRAYNKAGLYSESTSNGFIIDISAPEIVEKPSLSSDLASIVPGSTVLRSALRFRWNVQDTQSSIQRQYLSISSHSNGEFNATSLMVSGVVREYTMTGLDLHDGDTYYMNLIVCNGAQICIETKSDGILVDTSPPTSGMFAVSTYHAANLQRHAPGWMNWSEYRLNIAVLGFKDLHSGITKYFVSVGNNFMGDNLNKVPGSPMEYFHNDSSIQHLDEGPIQYIILSTQQLKNYDHIYISIWAVNKVGLKSPMIHHKFHLIPGGYLDLIRRCTAQTCLGHCVCSPKAKRCHLIGNACTDVSADNKDTLITVLDTIDLSGPNQDDIQYTPSNSFLSAKWNIVKNQGLPPLWYEWAIGFTSSDLPEHVIDNSTETLWHHSGQIMEATYCLPRGQKLSELITYSVFVRVWYSSSKYAIFKSDGVTVLAQPILIKNQRGSAVVEKIPLFWKSDVDFIKPGYLFTISWKNVFSAKSGSIQKFNVYMSSFKGGADLHKVDLDIESSVYAVNISRLTMVPGVRYFSNVIARSYSGLQTVAYSDGIMVDSSPPVSGVIYNGLGLHNINYQNKSDIVSATWHGFTDTGSGIERYSWCVGATQNDDDCDILPIKNVGMHTSVSTRIQNPTHNGKVLYSKLKAVDEVGYETDMIISTGVAVDTTPPLPMVFSHSLENLLVNPSFEETNGCSMNIEDVSGYNLCDSNNCYQPLSWIKDNCATTIKSDLNVAFDERSFIYLKGSIQQNIQKLVFDVLYRVSFVTSHTPINGAVISNIEGSLEFCNQEHAFQIFTKENESDITWHLHTFYFRANSETSELKFSNLNRNAGFLLDDVKIQKVEELSNTDDKKAVHIHTVGLHRWTSIHASWNFVDLESPITEYLWAIGNTKGNAEIQHFQSVGVNNFAYNYNVTLVHLSQIFVTVVAVNAAGLRGKAYSTGFDIDLTPPVIAYIHDGAGDDIDGQTSSTISAYWDVTDSESNIHFCEWAVGFQPYGNELQSFKKTMELKSATVTVDEDIISQKTVYSTVRCHNNAGLFSTATSDGVTISEIPPSIENAVITIIPQSITEYSSGDNYQQDKTSVRMKWSGFVDQFGIMSFVVQFDGENIHLKNSVLDINKQVSYMVMTGLDLPASLYTGSVAATGSMYIRSNKVYTNITVNTTNPAVIEGSRVTTIKKDDEITISWSDCFSISDSLVYEVSAGTTQGGADVIQWQETTNTFIILQLTEKLKSNSNLNLFLFIRAIGQNGAYSSIGDDIPV</sequence>
<dbReference type="PANTHER" id="PTHR16897:SF2">
    <property type="entry name" value="OS03G0226600 PROTEIN"/>
    <property type="match status" value="1"/>
</dbReference>
<keyword evidence="3" id="KW-1185">Reference proteome</keyword>
<name>A0A8B6BY51_MYTGA</name>
<protein>
    <recommendedName>
        <fullName evidence="1">Fibronectin type-III domain-containing protein</fullName>
    </recommendedName>
</protein>
<feature type="domain" description="Fibronectin type-III" evidence="1">
    <location>
        <begin position="1877"/>
        <end position="1977"/>
    </location>
</feature>
<dbReference type="InterPro" id="IPR003961">
    <property type="entry name" value="FN3_dom"/>
</dbReference>
<dbReference type="Proteomes" id="UP000596742">
    <property type="component" value="Unassembled WGS sequence"/>
</dbReference>
<dbReference type="PROSITE" id="PS50853">
    <property type="entry name" value="FN3"/>
    <property type="match status" value="1"/>
</dbReference>
<dbReference type="EMBL" id="UYJE01000928">
    <property type="protein sequence ID" value="VDH97618.1"/>
    <property type="molecule type" value="Genomic_DNA"/>
</dbReference>
<evidence type="ECO:0000313" key="3">
    <source>
        <dbReference type="Proteomes" id="UP000596742"/>
    </source>
</evidence>
<organism evidence="2 3">
    <name type="scientific">Mytilus galloprovincialis</name>
    <name type="common">Mediterranean mussel</name>
    <dbReference type="NCBI Taxonomy" id="29158"/>
    <lineage>
        <taxon>Eukaryota</taxon>
        <taxon>Metazoa</taxon>
        <taxon>Spiralia</taxon>
        <taxon>Lophotrochozoa</taxon>
        <taxon>Mollusca</taxon>
        <taxon>Bivalvia</taxon>
        <taxon>Autobranchia</taxon>
        <taxon>Pteriomorphia</taxon>
        <taxon>Mytilida</taxon>
        <taxon>Mytiloidea</taxon>
        <taxon>Mytilidae</taxon>
        <taxon>Mytilinae</taxon>
        <taxon>Mytilus</taxon>
    </lineage>
</organism>
<evidence type="ECO:0000259" key="1">
    <source>
        <dbReference type="PROSITE" id="PS50853"/>
    </source>
</evidence>
<proteinExistence type="predicted"/>
<gene>
    <name evidence="2" type="ORF">MGAL_10B080214</name>
</gene>
<dbReference type="OrthoDB" id="6061841at2759"/>
<dbReference type="PROSITE" id="PS00022">
    <property type="entry name" value="EGF_1"/>
    <property type="match status" value="1"/>
</dbReference>
<dbReference type="InterPro" id="IPR036116">
    <property type="entry name" value="FN3_sf"/>
</dbReference>
<dbReference type="SUPFAM" id="SSF49265">
    <property type="entry name" value="Fibronectin type III"/>
    <property type="match status" value="1"/>
</dbReference>
<comment type="caution">
    <text evidence="2">The sequence shown here is derived from an EMBL/GenBank/DDBJ whole genome shotgun (WGS) entry which is preliminary data.</text>
</comment>
<reference evidence="2" key="1">
    <citation type="submission" date="2018-11" db="EMBL/GenBank/DDBJ databases">
        <authorList>
            <person name="Alioto T."/>
            <person name="Alioto T."/>
        </authorList>
    </citation>
    <scope>NUCLEOTIDE SEQUENCE</scope>
</reference>